<evidence type="ECO:0000313" key="2">
    <source>
        <dbReference type="EMBL" id="VDM03461.1"/>
    </source>
</evidence>
<feature type="region of interest" description="Disordered" evidence="1">
    <location>
        <begin position="1"/>
        <end position="34"/>
    </location>
</feature>
<evidence type="ECO:0000313" key="4">
    <source>
        <dbReference type="WBParaSite" id="SSLN_0001772401-mRNA-1"/>
    </source>
</evidence>
<proteinExistence type="predicted"/>
<reference evidence="2 3" key="2">
    <citation type="submission" date="2018-11" db="EMBL/GenBank/DDBJ databases">
        <authorList>
            <consortium name="Pathogen Informatics"/>
        </authorList>
    </citation>
    <scope>NUCLEOTIDE SEQUENCE [LARGE SCALE GENOMIC DNA]</scope>
    <source>
        <strain evidence="2 3">NST_G2</strain>
    </source>
</reference>
<evidence type="ECO:0000256" key="1">
    <source>
        <dbReference type="SAM" id="MobiDB-lite"/>
    </source>
</evidence>
<evidence type="ECO:0000313" key="3">
    <source>
        <dbReference type="Proteomes" id="UP000275846"/>
    </source>
</evidence>
<reference evidence="4" key="1">
    <citation type="submission" date="2016-06" db="UniProtKB">
        <authorList>
            <consortium name="WormBaseParasite"/>
        </authorList>
    </citation>
    <scope>IDENTIFICATION</scope>
</reference>
<dbReference type="WBParaSite" id="SSLN_0001772401-mRNA-1">
    <property type="protein sequence ID" value="SSLN_0001772401-mRNA-1"/>
    <property type="gene ID" value="SSLN_0001772401"/>
</dbReference>
<dbReference type="AlphaFoldDB" id="A0A183TKS7"/>
<organism evidence="4">
    <name type="scientific">Schistocephalus solidus</name>
    <name type="common">Tapeworm</name>
    <dbReference type="NCBI Taxonomy" id="70667"/>
    <lineage>
        <taxon>Eukaryota</taxon>
        <taxon>Metazoa</taxon>
        <taxon>Spiralia</taxon>
        <taxon>Lophotrochozoa</taxon>
        <taxon>Platyhelminthes</taxon>
        <taxon>Cestoda</taxon>
        <taxon>Eucestoda</taxon>
        <taxon>Diphyllobothriidea</taxon>
        <taxon>Diphyllobothriidae</taxon>
        <taxon>Schistocephalus</taxon>
    </lineage>
</organism>
<dbReference type="EMBL" id="UYSU01041939">
    <property type="protein sequence ID" value="VDM03461.1"/>
    <property type="molecule type" value="Genomic_DNA"/>
</dbReference>
<sequence>MGRLGPRQPPTTSPISGLLDSVMTPGSGGGGGESAVAAAKDYYHFKLNHAQVIVPAYLFHSHTVDIVGLRRSNCRDDFTLRTGEDGADADWLCVGFDPVFFGFGEFHGSTILNHK</sequence>
<dbReference type="Proteomes" id="UP000275846">
    <property type="component" value="Unassembled WGS sequence"/>
</dbReference>
<accession>A0A183TKS7</accession>
<name>A0A183TKS7_SCHSO</name>
<keyword evidence="3" id="KW-1185">Reference proteome</keyword>
<dbReference type="OrthoDB" id="6320798at2759"/>
<protein>
    <submittedName>
        <fullName evidence="4">Peptidase A1 domain-containing protein</fullName>
    </submittedName>
</protein>
<gene>
    <name evidence="2" type="ORF">SSLN_LOCUS17075</name>
</gene>